<keyword evidence="2" id="KW-0217">Developmental protein</keyword>
<evidence type="ECO:0000256" key="1">
    <source>
        <dbReference type="ARBA" id="ARBA00005416"/>
    </source>
</evidence>
<organism evidence="5 6">
    <name type="scientific">Lupinus luteus</name>
    <name type="common">European yellow lupine</name>
    <dbReference type="NCBI Taxonomy" id="3873"/>
    <lineage>
        <taxon>Eukaryota</taxon>
        <taxon>Viridiplantae</taxon>
        <taxon>Streptophyta</taxon>
        <taxon>Embryophyta</taxon>
        <taxon>Tracheophyta</taxon>
        <taxon>Spermatophyta</taxon>
        <taxon>Magnoliopsida</taxon>
        <taxon>eudicotyledons</taxon>
        <taxon>Gunneridae</taxon>
        <taxon>Pentapetalae</taxon>
        <taxon>rosids</taxon>
        <taxon>fabids</taxon>
        <taxon>Fabales</taxon>
        <taxon>Fabaceae</taxon>
        <taxon>Papilionoideae</taxon>
        <taxon>50 kb inversion clade</taxon>
        <taxon>genistoids sensu lato</taxon>
        <taxon>core genistoids</taxon>
        <taxon>Genisteae</taxon>
        <taxon>Lupinus</taxon>
    </lineage>
</organism>
<proteinExistence type="inferred from homology"/>
<comment type="similarity">
    <text evidence="1">Belongs to the CLV3/ESR signal peptide family.</text>
</comment>
<accession>A0AAV1VYA8</accession>
<dbReference type="PANTHER" id="PTHR34359">
    <property type="entry name" value="CLAVATA3/ESR (CLE)-RELATED PROTEIN 10"/>
    <property type="match status" value="1"/>
</dbReference>
<evidence type="ECO:0000256" key="3">
    <source>
        <dbReference type="ARBA" id="ARBA00022782"/>
    </source>
</evidence>
<dbReference type="EMBL" id="CAXHTB010000002">
    <property type="protein sequence ID" value="CAL0301816.1"/>
    <property type="molecule type" value="Genomic_DNA"/>
</dbReference>
<dbReference type="GO" id="GO:0030154">
    <property type="term" value="P:cell differentiation"/>
    <property type="evidence" value="ECO:0007669"/>
    <property type="project" value="UniProtKB-KW"/>
</dbReference>
<sequence length="55" mass="6445">MLATGFDFAILLHHHRYHHHQSHVLTHRDPTESEIDQRYGVEKCLVPSGQDPLHH</sequence>
<keyword evidence="4" id="KW-0379">Hydroxylation</keyword>
<dbReference type="AlphaFoldDB" id="A0AAV1VYA8"/>
<gene>
    <name evidence="5" type="ORF">LLUT_LOCUS2876</name>
</gene>
<evidence type="ECO:0000256" key="2">
    <source>
        <dbReference type="ARBA" id="ARBA00022473"/>
    </source>
</evidence>
<evidence type="ECO:0000256" key="4">
    <source>
        <dbReference type="ARBA" id="ARBA00023278"/>
    </source>
</evidence>
<evidence type="ECO:0000313" key="6">
    <source>
        <dbReference type="Proteomes" id="UP001497480"/>
    </source>
</evidence>
<keyword evidence="3" id="KW-0221">Differentiation</keyword>
<reference evidence="5 6" key="1">
    <citation type="submission" date="2024-03" db="EMBL/GenBank/DDBJ databases">
        <authorList>
            <person name="Martinez-Hernandez J."/>
        </authorList>
    </citation>
    <scope>NUCLEOTIDE SEQUENCE [LARGE SCALE GENOMIC DNA]</scope>
</reference>
<protein>
    <submittedName>
        <fullName evidence="5">Uncharacterized protein</fullName>
    </submittedName>
</protein>
<dbReference type="InterPro" id="IPR039618">
    <property type="entry name" value="CLE9-13"/>
</dbReference>
<dbReference type="Proteomes" id="UP001497480">
    <property type="component" value="Unassembled WGS sequence"/>
</dbReference>
<keyword evidence="6" id="KW-1185">Reference proteome</keyword>
<name>A0AAV1VYA8_LUPLU</name>
<dbReference type="PANTHER" id="PTHR34359:SF5">
    <property type="entry name" value="CLAVATA3_ESR (CLE)-RELATED PROTEIN 9"/>
    <property type="match status" value="1"/>
</dbReference>
<evidence type="ECO:0000313" key="5">
    <source>
        <dbReference type="EMBL" id="CAL0301816.1"/>
    </source>
</evidence>
<comment type="caution">
    <text evidence="5">The sequence shown here is derived from an EMBL/GenBank/DDBJ whole genome shotgun (WGS) entry which is preliminary data.</text>
</comment>